<evidence type="ECO:0000256" key="1">
    <source>
        <dbReference type="SAM" id="MobiDB-lite"/>
    </source>
</evidence>
<reference evidence="2 3" key="1">
    <citation type="journal article" date="2019" name="Int. J. Syst. Evol. Microbiol.">
        <title>The Global Catalogue of Microorganisms (GCM) 10K type strain sequencing project: providing services to taxonomists for standard genome sequencing and annotation.</title>
        <authorList>
            <consortium name="The Broad Institute Genomics Platform"/>
            <consortium name="The Broad Institute Genome Sequencing Center for Infectious Disease"/>
            <person name="Wu L."/>
            <person name="Ma J."/>
        </authorList>
    </citation>
    <scope>NUCLEOTIDE SEQUENCE [LARGE SCALE GENOMIC DNA]</scope>
    <source>
        <strain evidence="2 3">JCM 6833</strain>
    </source>
</reference>
<dbReference type="InterPro" id="IPR011009">
    <property type="entry name" value="Kinase-like_dom_sf"/>
</dbReference>
<accession>A0ABN3PEK5</accession>
<dbReference type="Proteomes" id="UP001501509">
    <property type="component" value="Unassembled WGS sequence"/>
</dbReference>
<comment type="caution">
    <text evidence="2">The sequence shown here is derived from an EMBL/GenBank/DDBJ whole genome shotgun (WGS) entry which is preliminary data.</text>
</comment>
<proteinExistence type="predicted"/>
<dbReference type="RefSeq" id="WP_344538624.1">
    <property type="nucleotide sequence ID" value="NZ_BAAATD010000001.1"/>
</dbReference>
<dbReference type="Gene3D" id="3.30.200.20">
    <property type="entry name" value="Phosphorylase Kinase, domain 1"/>
    <property type="match status" value="1"/>
</dbReference>
<evidence type="ECO:0008006" key="4">
    <source>
        <dbReference type="Google" id="ProtNLM"/>
    </source>
</evidence>
<protein>
    <recommendedName>
        <fullName evidence="4">Protein kinase domain-containing protein</fullName>
    </recommendedName>
</protein>
<evidence type="ECO:0000313" key="3">
    <source>
        <dbReference type="Proteomes" id="UP001501509"/>
    </source>
</evidence>
<organism evidence="2 3">
    <name type="scientific">Actinomadura fulvescens</name>
    <dbReference type="NCBI Taxonomy" id="46160"/>
    <lineage>
        <taxon>Bacteria</taxon>
        <taxon>Bacillati</taxon>
        <taxon>Actinomycetota</taxon>
        <taxon>Actinomycetes</taxon>
        <taxon>Streptosporangiales</taxon>
        <taxon>Thermomonosporaceae</taxon>
        <taxon>Actinomadura</taxon>
    </lineage>
</organism>
<name>A0ABN3PEK5_9ACTN</name>
<dbReference type="SUPFAM" id="SSF56112">
    <property type="entry name" value="Protein kinase-like (PK-like)"/>
    <property type="match status" value="1"/>
</dbReference>
<feature type="region of interest" description="Disordered" evidence="1">
    <location>
        <begin position="103"/>
        <end position="132"/>
    </location>
</feature>
<keyword evidence="3" id="KW-1185">Reference proteome</keyword>
<sequence>MPVGGEPNLTGGYRVVRRLGQGVVYLAESPEGALVAVKIAYDHADEQARARFLQEVTTARRVAPFCTARVLEAGENAGVSYMVSEYIDGPSLRELVGRDGRVRGAGRIRGSPSPPTRSFCSGGRAWTARSPA</sequence>
<gene>
    <name evidence="2" type="ORF">GCM10010411_13350</name>
</gene>
<dbReference type="EMBL" id="BAAATD010000001">
    <property type="protein sequence ID" value="GAA2581974.1"/>
    <property type="molecule type" value="Genomic_DNA"/>
</dbReference>
<evidence type="ECO:0000313" key="2">
    <source>
        <dbReference type="EMBL" id="GAA2581974.1"/>
    </source>
</evidence>